<keyword evidence="2" id="KW-0238">DNA-binding</keyword>
<proteinExistence type="predicted"/>
<dbReference type="GO" id="GO:0043565">
    <property type="term" value="F:sequence-specific DNA binding"/>
    <property type="evidence" value="ECO:0007669"/>
    <property type="project" value="InterPro"/>
</dbReference>
<name>A0A1M5LX68_9BURK</name>
<dbReference type="PANTHER" id="PTHR47893:SF1">
    <property type="entry name" value="REGULATORY PROTEIN PCHR"/>
    <property type="match status" value="1"/>
</dbReference>
<dbReference type="InterPro" id="IPR020449">
    <property type="entry name" value="Tscrpt_reg_AraC-type_HTH"/>
</dbReference>
<dbReference type="SMART" id="SM00342">
    <property type="entry name" value="HTH_ARAC"/>
    <property type="match status" value="1"/>
</dbReference>
<dbReference type="PANTHER" id="PTHR47893">
    <property type="entry name" value="REGULATORY PROTEIN PCHR"/>
    <property type="match status" value="1"/>
</dbReference>
<dbReference type="InterPro" id="IPR018060">
    <property type="entry name" value="HTH_AraC"/>
</dbReference>
<evidence type="ECO:0000256" key="2">
    <source>
        <dbReference type="ARBA" id="ARBA00023125"/>
    </source>
</evidence>
<dbReference type="AlphaFoldDB" id="A0A1M5LX68"/>
<dbReference type="PRINTS" id="PR00032">
    <property type="entry name" value="HTHARAC"/>
</dbReference>
<dbReference type="SUPFAM" id="SSF46689">
    <property type="entry name" value="Homeodomain-like"/>
    <property type="match status" value="2"/>
</dbReference>
<dbReference type="RefSeq" id="WP_178372238.1">
    <property type="nucleotide sequence ID" value="NZ_FQXE01000001.1"/>
</dbReference>
<keyword evidence="6" id="KW-1185">Reference proteome</keyword>
<protein>
    <submittedName>
        <fullName evidence="5">AraC family transcriptional regulator</fullName>
    </submittedName>
</protein>
<dbReference type="Pfam" id="PF12833">
    <property type="entry name" value="HTH_18"/>
    <property type="match status" value="1"/>
</dbReference>
<gene>
    <name evidence="5" type="ORF">SAMN04488135_10170</name>
</gene>
<dbReference type="STRING" id="658167.SAMN04488135_10170"/>
<dbReference type="InterPro" id="IPR053142">
    <property type="entry name" value="PchR_regulatory_protein"/>
</dbReference>
<dbReference type="GO" id="GO:0003700">
    <property type="term" value="F:DNA-binding transcription factor activity"/>
    <property type="evidence" value="ECO:0007669"/>
    <property type="project" value="InterPro"/>
</dbReference>
<keyword evidence="1" id="KW-0805">Transcription regulation</keyword>
<dbReference type="EMBL" id="FQXE01000001">
    <property type="protein sequence ID" value="SHG69637.1"/>
    <property type="molecule type" value="Genomic_DNA"/>
</dbReference>
<accession>A0A1M5LX68</accession>
<evidence type="ECO:0000313" key="5">
    <source>
        <dbReference type="EMBL" id="SHG69637.1"/>
    </source>
</evidence>
<organism evidence="5 6">
    <name type="scientific">Pollutimonas bauzanensis</name>
    <dbReference type="NCBI Taxonomy" id="658167"/>
    <lineage>
        <taxon>Bacteria</taxon>
        <taxon>Pseudomonadati</taxon>
        <taxon>Pseudomonadota</taxon>
        <taxon>Betaproteobacteria</taxon>
        <taxon>Burkholderiales</taxon>
        <taxon>Alcaligenaceae</taxon>
        <taxon>Pollutimonas</taxon>
    </lineage>
</organism>
<dbReference type="PROSITE" id="PS01124">
    <property type="entry name" value="HTH_ARAC_FAMILY_2"/>
    <property type="match status" value="1"/>
</dbReference>
<sequence>MTSSATAGLLPVSQMVADTSVLRLDRGSQCSVTTLRLQDGADLVYWSSRFEEKHDIPLQDDSDRVHFSFNSQLQGSATCRFDTLQGGRAYTLAGGFGNISYGPGRRGHYCQQGLLNNLTVMVHPDVLSAWTHDMDTGLGEALRSGACFLQGHHGAELHRTAICLAGSLNATTEGHGTPSRHSLWIRAQSLALVGLFLESRGRQETSMSAAMQKRMARVHDRLLSDLSCAPTLLELATEAGTSVPTLARAFRRQYGQSVYSLFQQERMQHARTQLLRGQFSVMHVATDLGYSNASHFAAAFRKHFGVNPSAVKESRRGGAQKRPGSPR</sequence>
<dbReference type="Proteomes" id="UP000184226">
    <property type="component" value="Unassembled WGS sequence"/>
</dbReference>
<reference evidence="5 6" key="1">
    <citation type="submission" date="2016-11" db="EMBL/GenBank/DDBJ databases">
        <authorList>
            <person name="Jaros S."/>
            <person name="Januszkiewicz K."/>
            <person name="Wedrychowicz H."/>
        </authorList>
    </citation>
    <scope>NUCLEOTIDE SEQUENCE [LARGE SCALE GENOMIC DNA]</scope>
    <source>
        <strain evidence="5 6">CGMCC 1.10190</strain>
    </source>
</reference>
<evidence type="ECO:0000256" key="3">
    <source>
        <dbReference type="ARBA" id="ARBA00023163"/>
    </source>
</evidence>
<evidence type="ECO:0000313" key="6">
    <source>
        <dbReference type="Proteomes" id="UP000184226"/>
    </source>
</evidence>
<dbReference type="Gene3D" id="1.10.10.60">
    <property type="entry name" value="Homeodomain-like"/>
    <property type="match status" value="1"/>
</dbReference>
<evidence type="ECO:0000259" key="4">
    <source>
        <dbReference type="PROSITE" id="PS01124"/>
    </source>
</evidence>
<dbReference type="InterPro" id="IPR009057">
    <property type="entry name" value="Homeodomain-like_sf"/>
</dbReference>
<keyword evidence="3" id="KW-0804">Transcription</keyword>
<feature type="domain" description="HTH araC/xylS-type" evidence="4">
    <location>
        <begin position="216"/>
        <end position="314"/>
    </location>
</feature>
<evidence type="ECO:0000256" key="1">
    <source>
        <dbReference type="ARBA" id="ARBA00023015"/>
    </source>
</evidence>